<reference evidence="2 3" key="1">
    <citation type="submission" date="2020-04" db="EMBL/GenBank/DDBJ databases">
        <title>Plant Genome Project.</title>
        <authorList>
            <person name="Zhang R.-G."/>
        </authorList>
    </citation>
    <scope>NUCLEOTIDE SEQUENCE [LARGE SCALE GENOMIC DNA]</scope>
    <source>
        <strain evidence="2">YNK0</strain>
        <tissue evidence="2">Leaf</tissue>
    </source>
</reference>
<feature type="coiled-coil region" evidence="1">
    <location>
        <begin position="325"/>
        <end position="387"/>
    </location>
</feature>
<evidence type="ECO:0000313" key="3">
    <source>
        <dbReference type="Proteomes" id="UP000655225"/>
    </source>
</evidence>
<comment type="caution">
    <text evidence="2">The sequence shown here is derived from an EMBL/GenBank/DDBJ whole genome shotgun (WGS) entry which is preliminary data.</text>
</comment>
<evidence type="ECO:0000313" key="2">
    <source>
        <dbReference type="EMBL" id="KAF8376991.1"/>
    </source>
</evidence>
<dbReference type="OrthoDB" id="1728910at2759"/>
<sequence length="434" mass="48971">MSVNCHGFVEWEEKFVSQERGNRVVHYFLKDSAGNSVLAVVGTEKTLRRIVYVVSEEFLQVYGSEKSVNACFKWRSRREVVDWLTLLLLKQPSPRDRSSEALPTYVRSLVEKDHFDEPEASETEKVKSLKPPTASKGTVIKAKNIGLKKRYTRQSSFKTVGAGTTIVVDDDPTLNQPSSVKKPRNTPMTSVRKGLLYSEYPKDVMNDDVVSRPDSPLDDAEFWASLEVSLSVPQSVSTESRIDPSLVIEAKKKLTQFIAMDLLNVLHPDRRTALAETISVLQSLPDLSQLHRSFLHQVSSILLIGYNFDEDAKKLADVDTFLSEYDDLKVRALSLKDSHERLKSEATPLGEEIGNLNHQIKLLRGRLADLESSAKQKEQEMKLILKEAKLTVQKRQSMAPEAGKAEEQKSLLQSRQEEILKLWADTQASFPSDL</sequence>
<dbReference type="AlphaFoldDB" id="A0A835D0J7"/>
<dbReference type="EMBL" id="JABCRI010000024">
    <property type="protein sequence ID" value="KAF8376991.1"/>
    <property type="molecule type" value="Genomic_DNA"/>
</dbReference>
<protein>
    <submittedName>
        <fullName evidence="2">Uncharacterized protein</fullName>
    </submittedName>
</protein>
<gene>
    <name evidence="2" type="ORF">HHK36_030363</name>
</gene>
<accession>A0A835D0J7</accession>
<proteinExistence type="predicted"/>
<organism evidence="2 3">
    <name type="scientific">Tetracentron sinense</name>
    <name type="common">Spur-leaf</name>
    <dbReference type="NCBI Taxonomy" id="13715"/>
    <lineage>
        <taxon>Eukaryota</taxon>
        <taxon>Viridiplantae</taxon>
        <taxon>Streptophyta</taxon>
        <taxon>Embryophyta</taxon>
        <taxon>Tracheophyta</taxon>
        <taxon>Spermatophyta</taxon>
        <taxon>Magnoliopsida</taxon>
        <taxon>Trochodendrales</taxon>
        <taxon>Trochodendraceae</taxon>
        <taxon>Tetracentron</taxon>
    </lineage>
</organism>
<keyword evidence="3" id="KW-1185">Reference proteome</keyword>
<dbReference type="Proteomes" id="UP000655225">
    <property type="component" value="Unassembled WGS sequence"/>
</dbReference>
<keyword evidence="1" id="KW-0175">Coiled coil</keyword>
<name>A0A835D0J7_TETSI</name>
<evidence type="ECO:0000256" key="1">
    <source>
        <dbReference type="SAM" id="Coils"/>
    </source>
</evidence>